<protein>
    <submittedName>
        <fullName evidence="1">Uncharacterized protein</fullName>
    </submittedName>
</protein>
<reference evidence="1 2" key="1">
    <citation type="submission" date="2018-11" db="EMBL/GenBank/DDBJ databases">
        <authorList>
            <person name="Kleinhagauer T."/>
            <person name="Glaeser S.P."/>
            <person name="Spergser J."/>
            <person name="Ruckert C."/>
            <person name="Kaempfer P."/>
            <person name="Busse H.-J."/>
        </authorList>
    </citation>
    <scope>NUCLEOTIDE SEQUENCE [LARGE SCALE GENOMIC DNA]</scope>
    <source>
        <strain evidence="1 2">812CH</strain>
    </source>
</reference>
<proteinExistence type="predicted"/>
<organism evidence="1 2">
    <name type="scientific">Corynebacterium pseudopelargi</name>
    <dbReference type="NCBI Taxonomy" id="2080757"/>
    <lineage>
        <taxon>Bacteria</taxon>
        <taxon>Bacillati</taxon>
        <taxon>Actinomycetota</taxon>
        <taxon>Actinomycetes</taxon>
        <taxon>Mycobacteriales</taxon>
        <taxon>Corynebacteriaceae</taxon>
        <taxon>Corynebacterium</taxon>
    </lineage>
</organism>
<evidence type="ECO:0000313" key="1">
    <source>
        <dbReference type="EMBL" id="AZA08594.1"/>
    </source>
</evidence>
<gene>
    <name evidence="1" type="ORF">CPPEL_02285</name>
</gene>
<name>A0A3G6IXA8_9CORY</name>
<dbReference type="AlphaFoldDB" id="A0A3G6IXA8"/>
<keyword evidence="2" id="KW-1185">Reference proteome</keyword>
<dbReference type="Proteomes" id="UP000271426">
    <property type="component" value="Chromosome"/>
</dbReference>
<accession>A0A3G6IXA8</accession>
<dbReference type="EMBL" id="CP033898">
    <property type="protein sequence ID" value="AZA08594.1"/>
    <property type="molecule type" value="Genomic_DNA"/>
</dbReference>
<dbReference type="KEGG" id="cpso:CPPEL_02285"/>
<evidence type="ECO:0000313" key="2">
    <source>
        <dbReference type="Proteomes" id="UP000271426"/>
    </source>
</evidence>
<sequence>MAVHEDAVLAVPAVFFSGYITNHCDDRLTFKIKRNVTACRCDIYSEFLTITSLTLFNVL</sequence>